<dbReference type="PANTHER" id="PTHR36395:SF1">
    <property type="entry name" value="RING-H2 ZINC FINGER PROTEIN"/>
    <property type="match status" value="1"/>
</dbReference>
<dbReference type="OrthoDB" id="433924at2759"/>
<feature type="compositionally biased region" description="Low complexity" evidence="1">
    <location>
        <begin position="1"/>
        <end position="12"/>
    </location>
</feature>
<protein>
    <recommendedName>
        <fullName evidence="4">Nudix hydrolase domain-containing protein</fullName>
    </recommendedName>
</protein>
<dbReference type="GeneID" id="8249836"/>
<dbReference type="EMBL" id="CP001334">
    <property type="protein sequence ID" value="ACO68162.1"/>
    <property type="molecule type" value="Genomic_DNA"/>
</dbReference>
<gene>
    <name evidence="2" type="ORF">MICPUN_64884</name>
</gene>
<sequence>MSAHAAGPRDPGSSPPDRRETRWTGTADDVASLSAWLTANGVDADAFGEDGAKSLVDLAVEIERGETTLVLDPQTSAPRRDVRVLRLLVTDEDARPGMVLIEARQEWESGRVRTRRTPLSEKLLGNEDWRVACARAVNEELGSAIDARTFSMRVDESSVKETMMDRDSLSYPGLRSRYVMYTVACDVKGLPEPTEQVFGSSTGEMGFTSVEDTPAGWLKATWTWRRREEVEGET</sequence>
<dbReference type="OMA" id="KYIFHRV"/>
<dbReference type="FunCoup" id="C1EJC4">
    <property type="interactions" value="50"/>
</dbReference>
<evidence type="ECO:0000313" key="3">
    <source>
        <dbReference type="Proteomes" id="UP000002009"/>
    </source>
</evidence>
<dbReference type="eggNOG" id="ENOG502QUVJ">
    <property type="taxonomic scope" value="Eukaryota"/>
</dbReference>
<dbReference type="PANTHER" id="PTHR36395">
    <property type="entry name" value="RING-H2 ZINC FINGER PROTEIN"/>
    <property type="match status" value="1"/>
</dbReference>
<proteinExistence type="predicted"/>
<dbReference type="RefSeq" id="XP_002506904.1">
    <property type="nucleotide sequence ID" value="XM_002506858.1"/>
</dbReference>
<dbReference type="KEGG" id="mis:MICPUN_64884"/>
<feature type="region of interest" description="Disordered" evidence="1">
    <location>
        <begin position="1"/>
        <end position="26"/>
    </location>
</feature>
<dbReference type="STRING" id="296587.C1EJC4"/>
<reference evidence="2 3" key="1">
    <citation type="journal article" date="2009" name="Science">
        <title>Green evolution and dynamic adaptations revealed by genomes of the marine picoeukaryotes Micromonas.</title>
        <authorList>
            <person name="Worden A.Z."/>
            <person name="Lee J.H."/>
            <person name="Mock T."/>
            <person name="Rouze P."/>
            <person name="Simmons M.P."/>
            <person name="Aerts A.L."/>
            <person name="Allen A.E."/>
            <person name="Cuvelier M.L."/>
            <person name="Derelle E."/>
            <person name="Everett M.V."/>
            <person name="Foulon E."/>
            <person name="Grimwood J."/>
            <person name="Gundlach H."/>
            <person name="Henrissat B."/>
            <person name="Napoli C."/>
            <person name="McDonald S.M."/>
            <person name="Parker M.S."/>
            <person name="Rombauts S."/>
            <person name="Salamov A."/>
            <person name="Von Dassow P."/>
            <person name="Badger J.H."/>
            <person name="Coutinho P.M."/>
            <person name="Demir E."/>
            <person name="Dubchak I."/>
            <person name="Gentemann C."/>
            <person name="Eikrem W."/>
            <person name="Gready J.E."/>
            <person name="John U."/>
            <person name="Lanier W."/>
            <person name="Lindquist E.A."/>
            <person name="Lucas S."/>
            <person name="Mayer K.F."/>
            <person name="Moreau H."/>
            <person name="Not F."/>
            <person name="Otillar R."/>
            <person name="Panaud O."/>
            <person name="Pangilinan J."/>
            <person name="Paulsen I."/>
            <person name="Piegu B."/>
            <person name="Poliakov A."/>
            <person name="Robbens S."/>
            <person name="Schmutz J."/>
            <person name="Toulza E."/>
            <person name="Wyss T."/>
            <person name="Zelensky A."/>
            <person name="Zhou K."/>
            <person name="Armbrust E.V."/>
            <person name="Bhattacharya D."/>
            <person name="Goodenough U.W."/>
            <person name="Van de Peer Y."/>
            <person name="Grigoriev I.V."/>
        </authorList>
    </citation>
    <scope>NUCLEOTIDE SEQUENCE [LARGE SCALE GENOMIC DNA]</scope>
    <source>
        <strain evidence="3">RCC299 / NOUM17</strain>
    </source>
</reference>
<name>C1EJC4_MICCC</name>
<dbReference type="AlphaFoldDB" id="C1EJC4"/>
<dbReference type="Proteomes" id="UP000002009">
    <property type="component" value="Chromosome 16"/>
</dbReference>
<dbReference type="InParanoid" id="C1EJC4"/>
<keyword evidence="3" id="KW-1185">Reference proteome</keyword>
<evidence type="ECO:0000313" key="2">
    <source>
        <dbReference type="EMBL" id="ACO68162.1"/>
    </source>
</evidence>
<evidence type="ECO:0000256" key="1">
    <source>
        <dbReference type="SAM" id="MobiDB-lite"/>
    </source>
</evidence>
<evidence type="ECO:0008006" key="4">
    <source>
        <dbReference type="Google" id="ProtNLM"/>
    </source>
</evidence>
<accession>C1EJC4</accession>
<organism evidence="2 3">
    <name type="scientific">Micromonas commoda (strain RCC299 / NOUM17 / CCMP2709)</name>
    <name type="common">Picoplanktonic green alga</name>
    <dbReference type="NCBI Taxonomy" id="296587"/>
    <lineage>
        <taxon>Eukaryota</taxon>
        <taxon>Viridiplantae</taxon>
        <taxon>Chlorophyta</taxon>
        <taxon>Mamiellophyceae</taxon>
        <taxon>Mamiellales</taxon>
        <taxon>Mamiellaceae</taxon>
        <taxon>Micromonas</taxon>
    </lineage>
</organism>